<evidence type="ECO:0000313" key="2">
    <source>
        <dbReference type="EMBL" id="WAR23903.1"/>
    </source>
</evidence>
<evidence type="ECO:0000313" key="3">
    <source>
        <dbReference type="Proteomes" id="UP001164746"/>
    </source>
</evidence>
<sequence>MDTQQFCGLLKQGYRLCRPRHSDMALYRLMLQCWQEEPNMRPDFHDLQSRLQAMVDDTQIYINIDEEMPYTEMNGQP</sequence>
<dbReference type="InterPro" id="IPR050122">
    <property type="entry name" value="RTK"/>
</dbReference>
<dbReference type="InterPro" id="IPR001245">
    <property type="entry name" value="Ser-Thr/Tyr_kinase_cat_dom"/>
</dbReference>
<dbReference type="Pfam" id="PF07714">
    <property type="entry name" value="PK_Tyr_Ser-Thr"/>
    <property type="match status" value="1"/>
</dbReference>
<dbReference type="InterPro" id="IPR011009">
    <property type="entry name" value="Kinase-like_dom_sf"/>
</dbReference>
<keyword evidence="3" id="KW-1185">Reference proteome</keyword>
<gene>
    <name evidence="2" type="ORF">MAR_037572</name>
</gene>
<reference evidence="2" key="1">
    <citation type="submission" date="2022-11" db="EMBL/GenBank/DDBJ databases">
        <title>Centuries of genome instability and evolution in soft-shell clam transmissible cancer (bioRxiv).</title>
        <authorList>
            <person name="Hart S.F.M."/>
            <person name="Yonemitsu M.A."/>
            <person name="Giersch R.M."/>
            <person name="Beal B.F."/>
            <person name="Arriagada G."/>
            <person name="Davis B.W."/>
            <person name="Ostrander E.A."/>
            <person name="Goff S.P."/>
            <person name="Metzger M.J."/>
        </authorList>
    </citation>
    <scope>NUCLEOTIDE SEQUENCE</scope>
    <source>
        <strain evidence="2">MELC-2E11</strain>
        <tissue evidence="2">Siphon/mantle</tissue>
    </source>
</reference>
<dbReference type="PANTHER" id="PTHR24416:SF611">
    <property type="entry name" value="TYROSINE-PROTEIN KINASE TRANSMEMBRANE RECEPTOR ROR"/>
    <property type="match status" value="1"/>
</dbReference>
<name>A0ABY7FSV8_MYAAR</name>
<dbReference type="EMBL" id="CP111024">
    <property type="protein sequence ID" value="WAR23903.1"/>
    <property type="molecule type" value="Genomic_DNA"/>
</dbReference>
<protein>
    <submittedName>
        <fullName evidence="2">RET-like protein</fullName>
    </submittedName>
</protein>
<proteinExistence type="predicted"/>
<organism evidence="2 3">
    <name type="scientific">Mya arenaria</name>
    <name type="common">Soft-shell clam</name>
    <dbReference type="NCBI Taxonomy" id="6604"/>
    <lineage>
        <taxon>Eukaryota</taxon>
        <taxon>Metazoa</taxon>
        <taxon>Spiralia</taxon>
        <taxon>Lophotrochozoa</taxon>
        <taxon>Mollusca</taxon>
        <taxon>Bivalvia</taxon>
        <taxon>Autobranchia</taxon>
        <taxon>Heteroconchia</taxon>
        <taxon>Euheterodonta</taxon>
        <taxon>Imparidentia</taxon>
        <taxon>Neoheterodontei</taxon>
        <taxon>Myida</taxon>
        <taxon>Myoidea</taxon>
        <taxon>Myidae</taxon>
        <taxon>Mya</taxon>
    </lineage>
</organism>
<evidence type="ECO:0000259" key="1">
    <source>
        <dbReference type="Pfam" id="PF07714"/>
    </source>
</evidence>
<dbReference type="SUPFAM" id="SSF56112">
    <property type="entry name" value="Protein kinase-like (PK-like)"/>
    <property type="match status" value="1"/>
</dbReference>
<dbReference type="Proteomes" id="UP001164746">
    <property type="component" value="Chromosome 13"/>
</dbReference>
<dbReference type="PANTHER" id="PTHR24416">
    <property type="entry name" value="TYROSINE-PROTEIN KINASE RECEPTOR"/>
    <property type="match status" value="1"/>
</dbReference>
<feature type="domain" description="Serine-threonine/tyrosine-protein kinase catalytic" evidence="1">
    <location>
        <begin position="1"/>
        <end position="51"/>
    </location>
</feature>
<dbReference type="Gene3D" id="1.10.510.10">
    <property type="entry name" value="Transferase(Phosphotransferase) domain 1"/>
    <property type="match status" value="1"/>
</dbReference>
<accession>A0ABY7FSV8</accession>